<name>A0A3C1KUE6_9GAMM</name>
<feature type="domain" description="Solute-binding protein family 3/N-terminal" evidence="3">
    <location>
        <begin position="45"/>
        <end position="268"/>
    </location>
</feature>
<organism evidence="4 5">
    <name type="scientific">Haliea salexigens</name>
    <dbReference type="NCBI Taxonomy" id="287487"/>
    <lineage>
        <taxon>Bacteria</taxon>
        <taxon>Pseudomonadati</taxon>
        <taxon>Pseudomonadota</taxon>
        <taxon>Gammaproteobacteria</taxon>
        <taxon>Cellvibrionales</taxon>
        <taxon>Halieaceae</taxon>
        <taxon>Haliea</taxon>
    </lineage>
</organism>
<dbReference type="PANTHER" id="PTHR35936:SF17">
    <property type="entry name" value="ARGININE-BINDING EXTRACELLULAR PROTEIN ARTP"/>
    <property type="match status" value="1"/>
</dbReference>
<dbReference type="Proteomes" id="UP000259273">
    <property type="component" value="Unassembled WGS sequence"/>
</dbReference>
<dbReference type="CDD" id="cd13530">
    <property type="entry name" value="PBP2_peptides_like"/>
    <property type="match status" value="1"/>
</dbReference>
<gene>
    <name evidence="4" type="ORF">DCP75_19270</name>
</gene>
<dbReference type="STRING" id="1121937.GCA_000423125_01162"/>
<dbReference type="SUPFAM" id="SSF53850">
    <property type="entry name" value="Periplasmic binding protein-like II"/>
    <property type="match status" value="1"/>
</dbReference>
<dbReference type="EMBL" id="DMND01000260">
    <property type="protein sequence ID" value="HAN29816.1"/>
    <property type="molecule type" value="Genomic_DNA"/>
</dbReference>
<keyword evidence="2" id="KW-0732">Signal</keyword>
<evidence type="ECO:0000313" key="5">
    <source>
        <dbReference type="Proteomes" id="UP000259273"/>
    </source>
</evidence>
<dbReference type="Gene3D" id="3.40.190.10">
    <property type="entry name" value="Periplasmic binding protein-like II"/>
    <property type="match status" value="2"/>
</dbReference>
<dbReference type="PANTHER" id="PTHR35936">
    <property type="entry name" value="MEMBRANE-BOUND LYTIC MUREIN TRANSGLYCOSYLASE F"/>
    <property type="match status" value="1"/>
</dbReference>
<dbReference type="Pfam" id="PF00497">
    <property type="entry name" value="SBP_bac_3"/>
    <property type="match status" value="1"/>
</dbReference>
<accession>A0A3C1KUE6</accession>
<evidence type="ECO:0000256" key="1">
    <source>
        <dbReference type="ARBA" id="ARBA00010333"/>
    </source>
</evidence>
<reference evidence="4 5" key="1">
    <citation type="journal article" date="2018" name="Nat. Biotechnol.">
        <title>A standardized bacterial taxonomy based on genome phylogeny substantially revises the tree of life.</title>
        <authorList>
            <person name="Parks D.H."/>
            <person name="Chuvochina M."/>
            <person name="Waite D.W."/>
            <person name="Rinke C."/>
            <person name="Skarshewski A."/>
            <person name="Chaumeil P.A."/>
            <person name="Hugenholtz P."/>
        </authorList>
    </citation>
    <scope>NUCLEOTIDE SEQUENCE [LARGE SCALE GENOMIC DNA]</scope>
    <source>
        <strain evidence="4">UBA9158</strain>
    </source>
</reference>
<sequence length="272" mass="29651">MPEVTLCFRMNPVLLTVAPVRPLMNRLFLLLCSLVLCSSAALAEALRVGVAPDRPPLAFYDGERIVGVEADSAKALGEIVGRPVQWVPMPFDALLEALQAGRIDVIMSGMSVTPEREQQVTFIDPYLNAGQMAIMRIDSVARFGQPWSVYRDGVRVGIEASTTGEAWANTELPDAQLTPFADVSAGLAALRAGAIDLFVHDAPTSWLLATSDDYGDLISQYHFLTEEQLAWAVRRDAPALAAELNRALATMRGNGTLEYIIDRWIPVTVEVP</sequence>
<dbReference type="InterPro" id="IPR001638">
    <property type="entry name" value="Solute-binding_3/MltF_N"/>
</dbReference>
<comment type="caution">
    <text evidence="4">The sequence shown here is derived from an EMBL/GenBank/DDBJ whole genome shotgun (WGS) entry which is preliminary data.</text>
</comment>
<protein>
    <submittedName>
        <fullName evidence="4">Amino acid ABC transporter substrate-binding protein</fullName>
    </submittedName>
</protein>
<evidence type="ECO:0000259" key="3">
    <source>
        <dbReference type="SMART" id="SM00062"/>
    </source>
</evidence>
<evidence type="ECO:0000256" key="2">
    <source>
        <dbReference type="ARBA" id="ARBA00022729"/>
    </source>
</evidence>
<dbReference type="AlphaFoldDB" id="A0A3C1KUE6"/>
<evidence type="ECO:0000313" key="4">
    <source>
        <dbReference type="EMBL" id="HAN29816.1"/>
    </source>
</evidence>
<comment type="similarity">
    <text evidence="1">Belongs to the bacterial solute-binding protein 3 family.</text>
</comment>
<proteinExistence type="inferred from homology"/>
<dbReference type="SMART" id="SM00062">
    <property type="entry name" value="PBPb"/>
    <property type="match status" value="1"/>
</dbReference>